<proteinExistence type="predicted"/>
<accession>A0A016WDL9</accession>
<keyword evidence="2" id="KW-1185">Reference proteome</keyword>
<gene>
    <name evidence="1" type="primary">Acey_s0771.g2224</name>
    <name evidence="1" type="ORF">Y032_0771g2224</name>
</gene>
<dbReference type="AlphaFoldDB" id="A0A016WDL9"/>
<evidence type="ECO:0000313" key="2">
    <source>
        <dbReference type="Proteomes" id="UP000024635"/>
    </source>
</evidence>
<name>A0A016WDL9_9BILA</name>
<sequence length="126" mass="13983">MLASGLKESQRKCRKSNVMTLRTAATPSKWSCTDIVRSCSKLAVCRCPASCMPLQGVDCMPLAYRLHAVAGSCSAVACRCKELLCRCVSLRGVALPLHVVTSFALLLRERMYQKVIILRSWRFITT</sequence>
<reference evidence="2" key="1">
    <citation type="journal article" date="2015" name="Nat. Genet.">
        <title>The genome and transcriptome of the zoonotic hookworm Ancylostoma ceylanicum identify infection-specific gene families.</title>
        <authorList>
            <person name="Schwarz E.M."/>
            <person name="Hu Y."/>
            <person name="Antoshechkin I."/>
            <person name="Miller M.M."/>
            <person name="Sternberg P.W."/>
            <person name="Aroian R.V."/>
        </authorList>
    </citation>
    <scope>NUCLEOTIDE SEQUENCE</scope>
    <source>
        <strain evidence="2">HY135</strain>
    </source>
</reference>
<evidence type="ECO:0000313" key="1">
    <source>
        <dbReference type="EMBL" id="EYC37701.1"/>
    </source>
</evidence>
<dbReference type="Proteomes" id="UP000024635">
    <property type="component" value="Unassembled WGS sequence"/>
</dbReference>
<comment type="caution">
    <text evidence="1">The sequence shown here is derived from an EMBL/GenBank/DDBJ whole genome shotgun (WGS) entry which is preliminary data.</text>
</comment>
<dbReference type="EMBL" id="JARK01000371">
    <property type="protein sequence ID" value="EYC37701.1"/>
    <property type="molecule type" value="Genomic_DNA"/>
</dbReference>
<protein>
    <submittedName>
        <fullName evidence="1">Uncharacterized protein</fullName>
    </submittedName>
</protein>
<organism evidence="1 2">
    <name type="scientific">Ancylostoma ceylanicum</name>
    <dbReference type="NCBI Taxonomy" id="53326"/>
    <lineage>
        <taxon>Eukaryota</taxon>
        <taxon>Metazoa</taxon>
        <taxon>Ecdysozoa</taxon>
        <taxon>Nematoda</taxon>
        <taxon>Chromadorea</taxon>
        <taxon>Rhabditida</taxon>
        <taxon>Rhabditina</taxon>
        <taxon>Rhabditomorpha</taxon>
        <taxon>Strongyloidea</taxon>
        <taxon>Ancylostomatidae</taxon>
        <taxon>Ancylostomatinae</taxon>
        <taxon>Ancylostoma</taxon>
    </lineage>
</organism>